<reference evidence="1" key="1">
    <citation type="submission" date="2016-04" db="EMBL/GenBank/DDBJ databases">
        <authorList>
            <person name="Tabuchi Yagui T.R."/>
        </authorList>
    </citation>
    <scope>NUCLEOTIDE SEQUENCE [LARGE SCALE GENOMIC DNA]</scope>
    <source>
        <strain evidence="1">NIES-26</strain>
    </source>
</reference>
<accession>A0A367R7A5</accession>
<name>A0A367R7A5_9NOSO</name>
<protein>
    <recommendedName>
        <fullName evidence="3">Reverse transcriptase domain-containing protein</fullName>
    </recommendedName>
</protein>
<keyword evidence="2" id="KW-1185">Reference proteome</keyword>
<dbReference type="EMBL" id="LXQD01000215">
    <property type="protein sequence ID" value="RCJ31979.1"/>
    <property type="molecule type" value="Genomic_DNA"/>
</dbReference>
<dbReference type="CDD" id="cd01646">
    <property type="entry name" value="RT_Bac_retron_I"/>
    <property type="match status" value="1"/>
</dbReference>
<gene>
    <name evidence="1" type="ORF">A6770_19210</name>
</gene>
<evidence type="ECO:0000313" key="2">
    <source>
        <dbReference type="Proteomes" id="UP000252107"/>
    </source>
</evidence>
<dbReference type="Proteomes" id="UP000252107">
    <property type="component" value="Unassembled WGS sequence"/>
</dbReference>
<dbReference type="AlphaFoldDB" id="A0A367R7A5"/>
<organism evidence="1 2">
    <name type="scientific">Nostoc minutum NIES-26</name>
    <dbReference type="NCBI Taxonomy" id="1844469"/>
    <lineage>
        <taxon>Bacteria</taxon>
        <taxon>Bacillati</taxon>
        <taxon>Cyanobacteriota</taxon>
        <taxon>Cyanophyceae</taxon>
        <taxon>Nostocales</taxon>
        <taxon>Nostocaceae</taxon>
        <taxon>Nostoc</taxon>
    </lineage>
</organism>
<sequence length="601" mass="70986">MKTTERFHLQRVKDLQEIFSETNLVEVWRNVVRQQLRSQDISDLHDYYDFNINIKERSAFIQQQILSGQYRAKSPLIYKLEKKYGVCRHIMLPSPSDALVLQTIVEKSLQEKLLNSQPNKQAYYSRDKHTLKLPHEFKDLRDYPWHIQWKKFQKEIWKFGSNCNFLAVTDITNYYDSIGLRELRHIISSQIETPEVVLDLLFAIIEQLSWNPDYLPSSLKGLPTINLEAARLLAHALLFEVDEVIQSRTNGNFVRWMDDINFGVNSFEEACETLGIINDVLKSRGLALNLGKTNIYNPEEVERHFLVKENKFLDSINPKEADVNKYNEIITQLYQEFNQHKKQSKLKSWDKVTKRFFTTVGKLKSNILLDDIKELFLKYPSIRSNIIYYLSLLGFSDKTSKVVIEILENLKVYDDVTLFYIVKLLTDWSIPNNQYCKDIIDKIYSILKKNKKPFDYYCILWFVAKYGKPQEILSLIQSNKSLWIHDPFLRRQIISVIPKIIFYRHDLCQKMLDEETSSGLEDSASVANNIRYLSKQEKLSFDLNAYLFPKTKQTPYPLAKYLILLACLSSEHLKSDESVKKKVFEYVNDPWYLHWLETYVY</sequence>
<evidence type="ECO:0008006" key="3">
    <source>
        <dbReference type="Google" id="ProtNLM"/>
    </source>
</evidence>
<proteinExistence type="predicted"/>
<evidence type="ECO:0000313" key="1">
    <source>
        <dbReference type="EMBL" id="RCJ31979.1"/>
    </source>
</evidence>
<comment type="caution">
    <text evidence="1">The sequence shown here is derived from an EMBL/GenBank/DDBJ whole genome shotgun (WGS) entry which is preliminary data.</text>
</comment>